<evidence type="ECO:0000259" key="3">
    <source>
        <dbReference type="Pfam" id="PF00496"/>
    </source>
</evidence>
<feature type="chain" id="PRO_5045456389" evidence="2">
    <location>
        <begin position="23"/>
        <end position="574"/>
    </location>
</feature>
<proteinExistence type="predicted"/>
<feature type="region of interest" description="Disordered" evidence="1">
    <location>
        <begin position="27"/>
        <end position="54"/>
    </location>
</feature>
<dbReference type="InterPro" id="IPR000914">
    <property type="entry name" value="SBP_5_dom"/>
</dbReference>
<dbReference type="PROSITE" id="PS51257">
    <property type="entry name" value="PROKAR_LIPOPROTEIN"/>
    <property type="match status" value="1"/>
</dbReference>
<dbReference type="CDD" id="cd08501">
    <property type="entry name" value="PBP2_Lpqw"/>
    <property type="match status" value="1"/>
</dbReference>
<dbReference type="PANTHER" id="PTHR30290:SF65">
    <property type="entry name" value="MONOACYL PHOSPHATIDYLINOSITOL TETRAMANNOSIDE-BINDING PROTEIN LPQW-RELATED"/>
    <property type="match status" value="1"/>
</dbReference>
<evidence type="ECO:0000256" key="1">
    <source>
        <dbReference type="SAM" id="MobiDB-lite"/>
    </source>
</evidence>
<evidence type="ECO:0000313" key="5">
    <source>
        <dbReference type="Proteomes" id="UP001595923"/>
    </source>
</evidence>
<dbReference type="RefSeq" id="WP_378571056.1">
    <property type="nucleotide sequence ID" value="NZ_JBHSFQ010000002.1"/>
</dbReference>
<dbReference type="Pfam" id="PF00496">
    <property type="entry name" value="SBP_bac_5"/>
    <property type="match status" value="1"/>
</dbReference>
<dbReference type="PIRSF" id="PIRSF002741">
    <property type="entry name" value="MppA"/>
    <property type="match status" value="1"/>
</dbReference>
<dbReference type="PANTHER" id="PTHR30290">
    <property type="entry name" value="PERIPLASMIC BINDING COMPONENT OF ABC TRANSPORTER"/>
    <property type="match status" value="1"/>
</dbReference>
<dbReference type="Gene3D" id="3.40.190.10">
    <property type="entry name" value="Periplasmic binding protein-like II"/>
    <property type="match status" value="1"/>
</dbReference>
<sequence length="574" mass="63243">MRIRRAATLAAPLMVLALTAGACGGGGDEENGAGEETLADIPASDINATDRGELEEGGTFNWGINEYPTQYNMTHVQGNLANVQRIAASVMPIPVDFSDSGEVTPDEDYASDIQLSEDGLTLTYTLNPDAVWSTGEPITWEDYAAQVETLGGNRENDSEFEIGDKSGYELIEDVSEGEDEFQVVMEFESPYAEWPRLFEPLYPKEIMEDPEEFNGAYEQDFPVTAGPFGDVEFDDTRETITVNKDEDWWGEPAVLDSIIYHHYANDALSGVMANGEIDGYYLGYEAAQYEELRDLEGIRITRAIDNAYRHISINGGEGRLLEDVAVRNALVHGIDRAALAEATLSGVEWPSDPTVNRLIKSSQTGFQDNSEGYGEYDPELAAQMLDEAGWTQEAEGETRTRDGEELEIHWVIPSDLQNTADEAEVAQAQLSEIGVAVNIESVPNTAYFEEYIVPGNYDMTTFVYISTNPFAGDSAENFTGPVGETEDGEENWGNNLAFHTTDELNEKYTELSEATDPEDYAAVANEIDRLLWEQSMAVPLFQRPGTFAVRENVANWGANGLASIDYTNIGFTAE</sequence>
<evidence type="ECO:0000313" key="4">
    <source>
        <dbReference type="EMBL" id="MFC4560686.1"/>
    </source>
</evidence>
<dbReference type="InterPro" id="IPR039424">
    <property type="entry name" value="SBP_5"/>
</dbReference>
<dbReference type="EMBL" id="JBHSFQ010000002">
    <property type="protein sequence ID" value="MFC4560686.1"/>
    <property type="molecule type" value="Genomic_DNA"/>
</dbReference>
<gene>
    <name evidence="4" type="ORF">ACFO4E_02320</name>
</gene>
<keyword evidence="5" id="KW-1185">Reference proteome</keyword>
<feature type="domain" description="Solute-binding protein family 5" evidence="3">
    <location>
        <begin position="108"/>
        <end position="481"/>
    </location>
</feature>
<organism evidence="4 5">
    <name type="scientific">Nocardiopsis mangrovi</name>
    <dbReference type="NCBI Taxonomy" id="1179818"/>
    <lineage>
        <taxon>Bacteria</taxon>
        <taxon>Bacillati</taxon>
        <taxon>Actinomycetota</taxon>
        <taxon>Actinomycetes</taxon>
        <taxon>Streptosporangiales</taxon>
        <taxon>Nocardiopsidaceae</taxon>
        <taxon>Nocardiopsis</taxon>
    </lineage>
</organism>
<dbReference type="Gene3D" id="3.90.76.10">
    <property type="entry name" value="Dipeptide-binding Protein, Domain 1"/>
    <property type="match status" value="1"/>
</dbReference>
<reference evidence="5" key="1">
    <citation type="journal article" date="2019" name="Int. J. Syst. Evol. Microbiol.">
        <title>The Global Catalogue of Microorganisms (GCM) 10K type strain sequencing project: providing services to taxonomists for standard genome sequencing and annotation.</title>
        <authorList>
            <consortium name="The Broad Institute Genomics Platform"/>
            <consortium name="The Broad Institute Genome Sequencing Center for Infectious Disease"/>
            <person name="Wu L."/>
            <person name="Ma J."/>
        </authorList>
    </citation>
    <scope>NUCLEOTIDE SEQUENCE [LARGE SCALE GENOMIC DNA]</scope>
    <source>
        <strain evidence="5">XZYJ18</strain>
    </source>
</reference>
<evidence type="ECO:0000256" key="2">
    <source>
        <dbReference type="SAM" id="SignalP"/>
    </source>
</evidence>
<keyword evidence="2" id="KW-0732">Signal</keyword>
<protein>
    <submittedName>
        <fullName evidence="4">ABC transporter family substrate-binding protein</fullName>
    </submittedName>
</protein>
<accession>A0ABV9DP32</accession>
<name>A0ABV9DP32_9ACTN</name>
<dbReference type="Proteomes" id="UP001595923">
    <property type="component" value="Unassembled WGS sequence"/>
</dbReference>
<comment type="caution">
    <text evidence="4">The sequence shown here is derived from an EMBL/GenBank/DDBJ whole genome shotgun (WGS) entry which is preliminary data.</text>
</comment>
<dbReference type="InterPro" id="IPR030678">
    <property type="entry name" value="Peptide/Ni-bd"/>
</dbReference>
<dbReference type="SUPFAM" id="SSF53850">
    <property type="entry name" value="Periplasmic binding protein-like II"/>
    <property type="match status" value="1"/>
</dbReference>
<dbReference type="Gene3D" id="3.10.105.10">
    <property type="entry name" value="Dipeptide-binding Protein, Domain 3"/>
    <property type="match status" value="1"/>
</dbReference>
<feature type="signal peptide" evidence="2">
    <location>
        <begin position="1"/>
        <end position="22"/>
    </location>
</feature>